<accession>A0A8B8APJ5</accession>
<dbReference type="RefSeq" id="XP_022293105.1">
    <property type="nucleotide sequence ID" value="XM_022437397.1"/>
</dbReference>
<dbReference type="SUPFAM" id="SSF54637">
    <property type="entry name" value="Thioesterase/thiol ester dehydrase-isomerase"/>
    <property type="match status" value="1"/>
</dbReference>
<protein>
    <submittedName>
        <fullName evidence="2">Uncharacterized protein LOC111103846</fullName>
    </submittedName>
</protein>
<dbReference type="AlphaFoldDB" id="A0A8B8APJ5"/>
<dbReference type="PANTHER" id="PTHR34487:SF1">
    <property type="entry name" value="ACYL-ACP THIOESTERASE"/>
    <property type="match status" value="1"/>
</dbReference>
<evidence type="ECO:0000313" key="1">
    <source>
        <dbReference type="Proteomes" id="UP000694844"/>
    </source>
</evidence>
<dbReference type="PANTHER" id="PTHR34487">
    <property type="entry name" value="ACYL-ACP THIOESTERASE"/>
    <property type="match status" value="1"/>
</dbReference>
<name>A0A8B8APJ5_CRAVI</name>
<reference evidence="1" key="1">
    <citation type="submission" date="2024-06" db="UniProtKB">
        <authorList>
            <consortium name="RefSeq"/>
        </authorList>
    </citation>
    <scope>NUCLEOTIDE SEQUENCE [LARGE SCALE GENOMIC DNA]</scope>
</reference>
<sequence length="288" mass="33471">MTLRAVYDRQKKHNVVEVTFRGIPYAEFDRTGHWSTWCLVGMFEGSLFLSAPSLSPLIQTATSEDEEYVIIRQNCKISPSLYQDINIQSQFNPKIVFSYQDIGRTSLNIKLNLYKEGSDEVYATNIRKLINVNMKTKKAVLNNPLYLEQAERINSVRSSYKWFVFPTEIPRDVFTMTIRSHYSDTDYLGHVNNCSYIRFCLDCCACAAQANFFVHFKADFCYPVLDVDIQYLGESFANETLEISIWQSTKDICDVYCIIQRRKRVIVKTYLHFGSTRLDQSDCFISKL</sequence>
<dbReference type="Proteomes" id="UP000694844">
    <property type="component" value="Chromosome 1"/>
</dbReference>
<gene>
    <name evidence="2" type="primary">LOC111103846</name>
</gene>
<proteinExistence type="predicted"/>
<dbReference type="OrthoDB" id="5975054at2759"/>
<dbReference type="InterPro" id="IPR029069">
    <property type="entry name" value="HotDog_dom_sf"/>
</dbReference>
<reference evidence="2" key="2">
    <citation type="submission" date="2025-08" db="UniProtKB">
        <authorList>
            <consortium name="RefSeq"/>
        </authorList>
    </citation>
    <scope>IDENTIFICATION</scope>
    <source>
        <tissue evidence="2">Whole sample</tissue>
    </source>
</reference>
<dbReference type="GeneID" id="111103846"/>
<dbReference type="Gene3D" id="3.10.129.10">
    <property type="entry name" value="Hotdog Thioesterase"/>
    <property type="match status" value="1"/>
</dbReference>
<keyword evidence="1" id="KW-1185">Reference proteome</keyword>
<dbReference type="KEGG" id="cvn:111103846"/>
<evidence type="ECO:0000313" key="2">
    <source>
        <dbReference type="RefSeq" id="XP_022293105.1"/>
    </source>
</evidence>
<organism evidence="1 2">
    <name type="scientific">Crassostrea virginica</name>
    <name type="common">Eastern oyster</name>
    <dbReference type="NCBI Taxonomy" id="6565"/>
    <lineage>
        <taxon>Eukaryota</taxon>
        <taxon>Metazoa</taxon>
        <taxon>Spiralia</taxon>
        <taxon>Lophotrochozoa</taxon>
        <taxon>Mollusca</taxon>
        <taxon>Bivalvia</taxon>
        <taxon>Autobranchia</taxon>
        <taxon>Pteriomorphia</taxon>
        <taxon>Ostreida</taxon>
        <taxon>Ostreoidea</taxon>
        <taxon>Ostreidae</taxon>
        <taxon>Crassostrea</taxon>
    </lineage>
</organism>